<dbReference type="RefSeq" id="WP_214479013.1">
    <property type="nucleotide sequence ID" value="NZ_CP071710.1"/>
</dbReference>
<keyword evidence="1" id="KW-0614">Plasmid</keyword>
<keyword evidence="2" id="KW-1185">Reference proteome</keyword>
<name>A0ABX8FIZ8_9BACI</name>
<reference evidence="1 2" key="1">
    <citation type="submission" date="2021-03" db="EMBL/GenBank/DDBJ databases">
        <title>The first data on the complete genome of the tetrodotoxin-producing bacterium.</title>
        <authorList>
            <person name="Melnikova D.I."/>
            <person name="Nijland R."/>
            <person name="Magarlamov T.Y."/>
        </authorList>
    </citation>
    <scope>NUCLEOTIDE SEQUENCE [LARGE SCALE GENOMIC DNA]</scope>
    <source>
        <strain evidence="1 2">1839</strain>
        <plasmid evidence="1 2">p_unnamed</plasmid>
    </source>
</reference>
<dbReference type="EMBL" id="CP071710">
    <property type="protein sequence ID" value="QVY63953.1"/>
    <property type="molecule type" value="Genomic_DNA"/>
</dbReference>
<protein>
    <submittedName>
        <fullName evidence="1">Uncharacterized protein</fullName>
    </submittedName>
</protein>
<accession>A0ABX8FIZ8</accession>
<gene>
    <name evidence="1" type="ORF">J1899_22200</name>
</gene>
<dbReference type="Proteomes" id="UP000679247">
    <property type="component" value="Plasmid p_unnamed"/>
</dbReference>
<evidence type="ECO:0000313" key="2">
    <source>
        <dbReference type="Proteomes" id="UP000679247"/>
    </source>
</evidence>
<proteinExistence type="predicted"/>
<organism evidence="1 2">
    <name type="scientific">Cytobacillus gottheilii</name>
    <dbReference type="NCBI Taxonomy" id="859144"/>
    <lineage>
        <taxon>Bacteria</taxon>
        <taxon>Bacillati</taxon>
        <taxon>Bacillota</taxon>
        <taxon>Bacilli</taxon>
        <taxon>Bacillales</taxon>
        <taxon>Bacillaceae</taxon>
        <taxon>Cytobacillus</taxon>
    </lineage>
</organism>
<evidence type="ECO:0000313" key="1">
    <source>
        <dbReference type="EMBL" id="QVY63953.1"/>
    </source>
</evidence>
<sequence length="355" mass="40109">MDKKLFYNPALESIRRNEELINKLSPAYVSALKYQSTVQNLANSPAFASIMKFDRTIQGLANSPAFASIMKFDRTIQGLANSPAFASIMKFDRTIQGLANSPAFASIMKYDRTIQGLANSPAFASIMKYDSTIQGMANSPAFASIMKFSSTIQDLANSPAFALYSRTVQDLAFRPEMKYNPAIESYQKTFQQLMSHGLTGKINSNILNIQREVSSLSLKIGQRLEQFKPTNAAEYVPEVTEELEVIYESIEKIEVDSVLQQELKEQFKQIISWLLSTVYNLRSIINTVDSEAVWKFLNKVVIVLNIYMFVDSIFSPPSNDKNIKVEQIDPPQEEINNNNVDQLDIDKIFIDDNRV</sequence>
<geneLocation type="plasmid" evidence="1 2">
    <name>p_unnamed</name>
</geneLocation>